<keyword evidence="3" id="KW-1185">Reference proteome</keyword>
<sequence>MSLSQPKAPSKGPSIAFPDDISQRLTCPECNSELGLYQVHFNCQVKICPNTNCTYPFSDPAFDRHIGTNPASPVPPPSKKAPKKPPEAATSIPAAWPDLDLSSLPCAVDTAHMNLSSDFLSTNVSYFPSELTDSASTSNQTSSGLAELSLDPFPVDIQMSLDAALNELNFPDVALDQLTDLIDMDQLDPSILVDFSLDGLYP</sequence>
<feature type="region of interest" description="Disordered" evidence="1">
    <location>
        <begin position="64"/>
        <end position="90"/>
    </location>
</feature>
<dbReference type="Proteomes" id="UP000268162">
    <property type="component" value="Unassembled WGS sequence"/>
</dbReference>
<organism evidence="2 3">
    <name type="scientific">Dimargaris cristalligena</name>
    <dbReference type="NCBI Taxonomy" id="215637"/>
    <lineage>
        <taxon>Eukaryota</taxon>
        <taxon>Fungi</taxon>
        <taxon>Fungi incertae sedis</taxon>
        <taxon>Zoopagomycota</taxon>
        <taxon>Kickxellomycotina</taxon>
        <taxon>Dimargaritomycetes</taxon>
        <taxon>Dimargaritales</taxon>
        <taxon>Dimargaritaceae</taxon>
        <taxon>Dimargaris</taxon>
    </lineage>
</organism>
<evidence type="ECO:0000313" key="3">
    <source>
        <dbReference type="Proteomes" id="UP000268162"/>
    </source>
</evidence>
<evidence type="ECO:0000256" key="1">
    <source>
        <dbReference type="SAM" id="MobiDB-lite"/>
    </source>
</evidence>
<evidence type="ECO:0000313" key="2">
    <source>
        <dbReference type="EMBL" id="RKP39420.1"/>
    </source>
</evidence>
<dbReference type="EMBL" id="ML002272">
    <property type="protein sequence ID" value="RKP39420.1"/>
    <property type="molecule type" value="Genomic_DNA"/>
</dbReference>
<protein>
    <submittedName>
        <fullName evidence="2">Uncharacterized protein</fullName>
    </submittedName>
</protein>
<accession>A0A4Q0A2L4</accession>
<reference evidence="3" key="1">
    <citation type="journal article" date="2018" name="Nat. Microbiol.">
        <title>Leveraging single-cell genomics to expand the fungal tree of life.</title>
        <authorList>
            <person name="Ahrendt S.R."/>
            <person name="Quandt C.A."/>
            <person name="Ciobanu D."/>
            <person name="Clum A."/>
            <person name="Salamov A."/>
            <person name="Andreopoulos B."/>
            <person name="Cheng J.F."/>
            <person name="Woyke T."/>
            <person name="Pelin A."/>
            <person name="Henrissat B."/>
            <person name="Reynolds N.K."/>
            <person name="Benny G.L."/>
            <person name="Smith M.E."/>
            <person name="James T.Y."/>
            <person name="Grigoriev I.V."/>
        </authorList>
    </citation>
    <scope>NUCLEOTIDE SEQUENCE [LARGE SCALE GENOMIC DNA]</scope>
    <source>
        <strain evidence="3">RSA 468</strain>
    </source>
</reference>
<name>A0A4Q0A2L4_9FUNG</name>
<proteinExistence type="predicted"/>
<gene>
    <name evidence="2" type="ORF">BJ085DRAFT_34362</name>
</gene>
<dbReference type="OrthoDB" id="2367383at2759"/>
<dbReference type="AlphaFoldDB" id="A0A4Q0A2L4"/>